<comment type="caution">
    <text evidence="12">The sequence shown here is derived from an EMBL/GenBank/DDBJ whole genome shotgun (WGS) entry which is preliminary data.</text>
</comment>
<feature type="site" description="Important for beta-aspartyl-AMP intermediate formation" evidence="10">
    <location>
        <position position="362"/>
    </location>
</feature>
<dbReference type="Pfam" id="PF13537">
    <property type="entry name" value="GATase_7"/>
    <property type="match status" value="1"/>
</dbReference>
<dbReference type="PROSITE" id="PS51278">
    <property type="entry name" value="GATASE_TYPE_2"/>
    <property type="match status" value="1"/>
</dbReference>
<feature type="binding site" evidence="9">
    <location>
        <position position="100"/>
    </location>
    <ligand>
        <name>L-glutamine</name>
        <dbReference type="ChEBI" id="CHEBI:58359"/>
    </ligand>
</feature>
<organism evidence="12 13">
    <name type="scientific">Candidatus Beckwithbacteria bacterium CG_4_9_14_0_2_um_filter_47_11</name>
    <dbReference type="NCBI Taxonomy" id="1974494"/>
    <lineage>
        <taxon>Bacteria</taxon>
        <taxon>Candidatus Beckwithiibacteriota</taxon>
    </lineage>
</organism>
<evidence type="ECO:0000256" key="10">
    <source>
        <dbReference type="PIRSR" id="PIRSR001589-3"/>
    </source>
</evidence>
<evidence type="ECO:0000259" key="11">
    <source>
        <dbReference type="PROSITE" id="PS51278"/>
    </source>
</evidence>
<evidence type="ECO:0000256" key="2">
    <source>
        <dbReference type="ARBA" id="ARBA00005752"/>
    </source>
</evidence>
<comment type="similarity">
    <text evidence="2">Belongs to the asparagine synthetase family.</text>
</comment>
<evidence type="ECO:0000256" key="9">
    <source>
        <dbReference type="PIRSR" id="PIRSR001589-2"/>
    </source>
</evidence>
<sequence length="616" mass="69907">MCGIVGKLNLNSKPVTAAEIKSMGRAIGHRGPDDEGIWTKGPVGLGNRRLSIIDLSPAGHQPLSNEDKTVWITFNGEIYNFQELRTKLIKQGHRFRSKTDTETIVHLWEEYGVNCLKYLRGMFAFALWDDRQKILFLARDRSGKKPLKYYSDCHSLIFASEIKALLQVKNINSEPDPIAIDHYFSLEAVPAPLTGFKQIKKLPAASYLIVKNNRVRIKKYWQLNFLPKIKADEPALAKTVLEQLTEAVKLRLIADVPIGAFLSGGVDSSAVVALMSRLGQKQINTFSVGFTDQKYSELKYARIVANQFVTNHHEIILQPSHFRLLPQLAAAYEEPYGDPSALPTFLVSQLASQSLKVVLNGDGGDDSFAGYQRYQKFGSLNLAARLLPTWSRHLTKNLLSRRWPTLADLISQPGFGDYSSAYLGLNAPLNFKQQLYQPNFFHSVDPLSSQKLFDSVSQPNLSPLDNVLLADINIYLSQVLLPKVDIASMANSLEVRSPFLDQELMQLAAKIPTNLKLKNGMGKYILKKSLEGILPKEIIYRQKMGFGFPLGSWLRHEWRPKIKELLLDPQAKYCRYLQPATVKNMIENPQTGEHFDRRLWRVLMLELWLQHYFPKR</sequence>
<feature type="domain" description="Glutamine amidotransferase type-2" evidence="11">
    <location>
        <begin position="2"/>
        <end position="213"/>
    </location>
</feature>
<keyword evidence="4 9" id="KW-0547">Nucleotide-binding</keyword>
<dbReference type="Gene3D" id="3.60.20.10">
    <property type="entry name" value="Glutamine Phosphoribosylpyrophosphate, subunit 1, domain 1"/>
    <property type="match status" value="1"/>
</dbReference>
<feature type="active site" description="For GATase activity" evidence="8">
    <location>
        <position position="2"/>
    </location>
</feature>
<dbReference type="PIRSF" id="PIRSF001589">
    <property type="entry name" value="Asn_synthetase_glu-h"/>
    <property type="match status" value="1"/>
</dbReference>
<gene>
    <name evidence="12" type="primary">asnB</name>
    <name evidence="12" type="ORF">CO018_01710</name>
</gene>
<dbReference type="InterPro" id="IPR051786">
    <property type="entry name" value="ASN_synthetase/amidase"/>
</dbReference>
<dbReference type="AlphaFoldDB" id="A0A2M8G4A2"/>
<evidence type="ECO:0000313" key="13">
    <source>
        <dbReference type="Proteomes" id="UP000229739"/>
    </source>
</evidence>
<comment type="catalytic activity">
    <reaction evidence="7">
        <text>L-aspartate + L-glutamine + ATP + H2O = L-asparagine + L-glutamate + AMP + diphosphate + H(+)</text>
        <dbReference type="Rhea" id="RHEA:12228"/>
        <dbReference type="ChEBI" id="CHEBI:15377"/>
        <dbReference type="ChEBI" id="CHEBI:15378"/>
        <dbReference type="ChEBI" id="CHEBI:29985"/>
        <dbReference type="ChEBI" id="CHEBI:29991"/>
        <dbReference type="ChEBI" id="CHEBI:30616"/>
        <dbReference type="ChEBI" id="CHEBI:33019"/>
        <dbReference type="ChEBI" id="CHEBI:58048"/>
        <dbReference type="ChEBI" id="CHEBI:58359"/>
        <dbReference type="ChEBI" id="CHEBI:456215"/>
        <dbReference type="EC" id="6.3.5.4"/>
    </reaction>
</comment>
<name>A0A2M8G4A2_9BACT</name>
<dbReference type="SUPFAM" id="SSF52402">
    <property type="entry name" value="Adenine nucleotide alpha hydrolases-like"/>
    <property type="match status" value="1"/>
</dbReference>
<dbReference type="PANTHER" id="PTHR43284">
    <property type="entry name" value="ASPARAGINE SYNTHETASE (GLUTAMINE-HYDROLYZING)"/>
    <property type="match status" value="1"/>
</dbReference>
<evidence type="ECO:0000256" key="4">
    <source>
        <dbReference type="ARBA" id="ARBA00022741"/>
    </source>
</evidence>
<dbReference type="Gene3D" id="3.40.50.620">
    <property type="entry name" value="HUPs"/>
    <property type="match status" value="1"/>
</dbReference>
<dbReference type="EMBL" id="PFQV01000029">
    <property type="protein sequence ID" value="PJC66480.1"/>
    <property type="molecule type" value="Genomic_DNA"/>
</dbReference>
<evidence type="ECO:0000256" key="8">
    <source>
        <dbReference type="PIRSR" id="PIRSR001589-1"/>
    </source>
</evidence>
<dbReference type="PANTHER" id="PTHR43284:SF1">
    <property type="entry name" value="ASPARAGINE SYNTHETASE"/>
    <property type="match status" value="1"/>
</dbReference>
<dbReference type="Proteomes" id="UP000229739">
    <property type="component" value="Unassembled WGS sequence"/>
</dbReference>
<dbReference type="InterPro" id="IPR033738">
    <property type="entry name" value="AsnB_N"/>
</dbReference>
<dbReference type="EC" id="6.3.5.4" evidence="3"/>
<dbReference type="NCBIfam" id="TIGR01536">
    <property type="entry name" value="asn_synth_AEB"/>
    <property type="match status" value="1"/>
</dbReference>
<keyword evidence="5 9" id="KW-0067">ATP-binding</keyword>
<dbReference type="CDD" id="cd00712">
    <property type="entry name" value="AsnB"/>
    <property type="match status" value="1"/>
</dbReference>
<evidence type="ECO:0000256" key="5">
    <source>
        <dbReference type="ARBA" id="ARBA00022840"/>
    </source>
</evidence>
<evidence type="ECO:0000313" key="12">
    <source>
        <dbReference type="EMBL" id="PJC66480.1"/>
    </source>
</evidence>
<comment type="pathway">
    <text evidence="1">Amino-acid biosynthesis; L-asparagine biosynthesis; L-asparagine from L-aspartate (L-Gln route): step 1/1.</text>
</comment>
<reference evidence="13" key="1">
    <citation type="submission" date="2017-09" db="EMBL/GenBank/DDBJ databases">
        <title>Depth-based differentiation of microbial function through sediment-hosted aquifers and enrichment of novel symbionts in the deep terrestrial subsurface.</title>
        <authorList>
            <person name="Probst A.J."/>
            <person name="Ladd B."/>
            <person name="Jarett J.K."/>
            <person name="Geller-Mcgrath D.E."/>
            <person name="Sieber C.M.K."/>
            <person name="Emerson J.B."/>
            <person name="Anantharaman K."/>
            <person name="Thomas B.C."/>
            <person name="Malmstrom R."/>
            <person name="Stieglmeier M."/>
            <person name="Klingl A."/>
            <person name="Woyke T."/>
            <person name="Ryan C.M."/>
            <person name="Banfield J.F."/>
        </authorList>
    </citation>
    <scope>NUCLEOTIDE SEQUENCE [LARGE SCALE GENOMIC DNA]</scope>
</reference>
<keyword evidence="6 8" id="KW-0315">Glutamine amidotransferase</keyword>
<dbReference type="InterPro" id="IPR017932">
    <property type="entry name" value="GATase_2_dom"/>
</dbReference>
<keyword evidence="8" id="KW-0061">Asparagine biosynthesis</keyword>
<dbReference type="InterPro" id="IPR014729">
    <property type="entry name" value="Rossmann-like_a/b/a_fold"/>
</dbReference>
<dbReference type="CDD" id="cd01991">
    <property type="entry name" value="Asn_synthase_B_C"/>
    <property type="match status" value="1"/>
</dbReference>
<evidence type="ECO:0000256" key="1">
    <source>
        <dbReference type="ARBA" id="ARBA00005187"/>
    </source>
</evidence>
<accession>A0A2M8G4A2</accession>
<dbReference type="GO" id="GO:0004066">
    <property type="term" value="F:asparagine synthase (glutamine-hydrolyzing) activity"/>
    <property type="evidence" value="ECO:0007669"/>
    <property type="project" value="UniProtKB-EC"/>
</dbReference>
<dbReference type="GO" id="GO:0006529">
    <property type="term" value="P:asparagine biosynthetic process"/>
    <property type="evidence" value="ECO:0007669"/>
    <property type="project" value="UniProtKB-KW"/>
</dbReference>
<dbReference type="GO" id="GO:0005524">
    <property type="term" value="F:ATP binding"/>
    <property type="evidence" value="ECO:0007669"/>
    <property type="project" value="UniProtKB-KW"/>
</dbReference>
<dbReference type="SUPFAM" id="SSF56235">
    <property type="entry name" value="N-terminal nucleophile aminohydrolases (Ntn hydrolases)"/>
    <property type="match status" value="1"/>
</dbReference>
<evidence type="ECO:0000256" key="7">
    <source>
        <dbReference type="ARBA" id="ARBA00048741"/>
    </source>
</evidence>
<dbReference type="InterPro" id="IPR001962">
    <property type="entry name" value="Asn_synthase"/>
</dbReference>
<keyword evidence="8" id="KW-0028">Amino-acid biosynthesis</keyword>
<protein>
    <recommendedName>
        <fullName evidence="3">asparagine synthase (glutamine-hydrolyzing)</fullName>
        <ecNumber evidence="3">6.3.5.4</ecNumber>
    </recommendedName>
</protein>
<dbReference type="GO" id="GO:0005829">
    <property type="term" value="C:cytosol"/>
    <property type="evidence" value="ECO:0007669"/>
    <property type="project" value="TreeGrafter"/>
</dbReference>
<evidence type="ECO:0000256" key="3">
    <source>
        <dbReference type="ARBA" id="ARBA00012737"/>
    </source>
</evidence>
<evidence type="ECO:0000256" key="6">
    <source>
        <dbReference type="ARBA" id="ARBA00022962"/>
    </source>
</evidence>
<dbReference type="Pfam" id="PF00733">
    <property type="entry name" value="Asn_synthase"/>
    <property type="match status" value="1"/>
</dbReference>
<dbReference type="InterPro" id="IPR006426">
    <property type="entry name" value="Asn_synth_AEB"/>
</dbReference>
<proteinExistence type="inferred from homology"/>
<feature type="binding site" evidence="9">
    <location>
        <position position="288"/>
    </location>
    <ligand>
        <name>ATP</name>
        <dbReference type="ChEBI" id="CHEBI:30616"/>
    </ligand>
</feature>
<dbReference type="InterPro" id="IPR029055">
    <property type="entry name" value="Ntn_hydrolases_N"/>
</dbReference>